<accession>A0ACA9TZX3</accession>
<evidence type="ECO:0000313" key="1">
    <source>
        <dbReference type="EMBL" id="CAG9946127.1"/>
    </source>
</evidence>
<dbReference type="EMBL" id="CADEHS020000010">
    <property type="protein sequence ID" value="CAG9946127.1"/>
    <property type="molecule type" value="Genomic_DNA"/>
</dbReference>
<organism evidence="1 2">
    <name type="scientific">Clonostachys rosea f. rosea IK726</name>
    <dbReference type="NCBI Taxonomy" id="1349383"/>
    <lineage>
        <taxon>Eukaryota</taxon>
        <taxon>Fungi</taxon>
        <taxon>Dikarya</taxon>
        <taxon>Ascomycota</taxon>
        <taxon>Pezizomycotina</taxon>
        <taxon>Sordariomycetes</taxon>
        <taxon>Hypocreomycetidae</taxon>
        <taxon>Hypocreales</taxon>
        <taxon>Bionectriaceae</taxon>
        <taxon>Clonostachys</taxon>
    </lineage>
</organism>
<comment type="caution">
    <text evidence="1">The sequence shown here is derived from an EMBL/GenBank/DDBJ whole genome shotgun (WGS) entry which is preliminary data.</text>
</comment>
<protein>
    <submittedName>
        <fullName evidence="1">Uncharacterized protein</fullName>
    </submittedName>
</protein>
<keyword evidence="2" id="KW-1185">Reference proteome</keyword>
<dbReference type="Proteomes" id="UP000836387">
    <property type="component" value="Unassembled WGS sequence"/>
</dbReference>
<sequence length="345" mass="39010">MPSLKPKYSCELWKGAKGKGALMKQTDLAKEKGTVPRQENQGGGRNDFLMAWKRTVFAPSVADFEEAWGHLQTDFAAQTSILEYLKKAYLPFPDQWARAYTNKYRNYAVDNSTPKGGFQSKAQSYFQTPAPNLLALAREASAQREYMTHEYAARAVMECNHRKNKAKAVDFFQDIYNVISEKGINMAYEQYCLACASLIDPIGEPLKPCTKSLITQYGIPCAHTMSSMLQVDRTKNPPVVTARKQISREQLDAFWSGHRAILMVHKMEQTVDSRTSLRPPLRRAVSRDPLKDLPLNDPTNLNPARLGISPDPEPKLVLAEWSPLTLLPRHVMFSGESHRLSHREP</sequence>
<proteinExistence type="predicted"/>
<name>A0ACA9TZX3_BIOOC</name>
<reference evidence="1" key="1">
    <citation type="submission" date="2020-04" db="EMBL/GenBank/DDBJ databases">
        <authorList>
            <person name="Broberg M."/>
        </authorList>
    </citation>
    <scope>NUCLEOTIDE SEQUENCE</scope>
</reference>
<gene>
    <name evidence="1" type="ORF">CRV2_00005006</name>
</gene>
<evidence type="ECO:0000313" key="2">
    <source>
        <dbReference type="Proteomes" id="UP000836387"/>
    </source>
</evidence>
<reference evidence="1" key="2">
    <citation type="submission" date="2021-10" db="EMBL/GenBank/DDBJ databases">
        <authorList>
            <person name="Piombo E."/>
        </authorList>
    </citation>
    <scope>NUCLEOTIDE SEQUENCE</scope>
</reference>